<comment type="subunit">
    <text evidence="3">Interacts with FtsZ.</text>
</comment>
<dbReference type="NCBIfam" id="NF040713">
    <property type="entry name" value="ZapE"/>
    <property type="match status" value="1"/>
</dbReference>
<comment type="caution">
    <text evidence="4">The sequence shown here is derived from an EMBL/GenBank/DDBJ whole genome shotgun (WGS) entry which is preliminary data.</text>
</comment>
<evidence type="ECO:0000313" key="5">
    <source>
        <dbReference type="Proteomes" id="UP000245474"/>
    </source>
</evidence>
<evidence type="ECO:0000313" key="4">
    <source>
        <dbReference type="EMBL" id="PWG61999.1"/>
    </source>
</evidence>
<dbReference type="GO" id="GO:0005524">
    <property type="term" value="F:ATP binding"/>
    <property type="evidence" value="ECO:0007669"/>
    <property type="project" value="UniProtKB-UniRule"/>
</dbReference>
<protein>
    <recommendedName>
        <fullName evidence="3">Cell division protein ZapE</fullName>
    </recommendedName>
    <alternativeName>
        <fullName evidence="3">Z ring-associated protein ZapE</fullName>
    </alternativeName>
</protein>
<dbReference type="RefSeq" id="WP_109679476.1">
    <property type="nucleotide sequence ID" value="NZ_CP086615.1"/>
</dbReference>
<dbReference type="InterPro" id="IPR027417">
    <property type="entry name" value="P-loop_NTPase"/>
</dbReference>
<dbReference type="InterPro" id="IPR005654">
    <property type="entry name" value="ATPase_AFG1-like"/>
</dbReference>
<dbReference type="Pfam" id="PF03969">
    <property type="entry name" value="AFG1_ATPase"/>
    <property type="match status" value="1"/>
</dbReference>
<keyword evidence="5" id="KW-1185">Reference proteome</keyword>
<keyword evidence="3" id="KW-0131">Cell cycle</keyword>
<dbReference type="GO" id="GO:0005737">
    <property type="term" value="C:cytoplasm"/>
    <property type="evidence" value="ECO:0007669"/>
    <property type="project" value="UniProtKB-SubCell"/>
</dbReference>
<dbReference type="PANTHER" id="PTHR12169">
    <property type="entry name" value="ATPASE N2B"/>
    <property type="match status" value="1"/>
</dbReference>
<dbReference type="HAMAP" id="MF_01919">
    <property type="entry name" value="ZapE"/>
    <property type="match status" value="1"/>
</dbReference>
<organism evidence="4 5">
    <name type="scientific">Sediminicurvatus halobius</name>
    <dbReference type="NCBI Taxonomy" id="2182432"/>
    <lineage>
        <taxon>Bacteria</taxon>
        <taxon>Pseudomonadati</taxon>
        <taxon>Pseudomonadota</taxon>
        <taxon>Gammaproteobacteria</taxon>
        <taxon>Chromatiales</taxon>
        <taxon>Ectothiorhodospiraceae</taxon>
        <taxon>Sediminicurvatus</taxon>
    </lineage>
</organism>
<sequence>MTTPQERYRADLEESGFVADAAQREAVAALQDLYERLCAAPEQPAGGLLGWWRRRRGGGPAAETGLYLWGGVGRGKTYLMDTFYECLPFRAKRRLHFHRFMRAAHQRLPQLREREDPLRLLAREWAAEVRVLCFDEFFVSDIADAMILSGLLHGLFEEGVTLVATSNVPPEDLYRDGLQRARFLPAIELLKAHTRVLNVDGGTDYRLRFLSQAEIYHTPADAPAEAALAEDFEQICPDREHERGPLWIEGRRIPVRALGDGVVWFDFSAVCEGPRSQTDYIEIARQFHTVLISGVPVFDRRREDAARRFISLVDEFYDRGVKLLLSADAPVEQLYQGRRLGFEFERTASRLIEMRAHDYLAAPHRP</sequence>
<evidence type="ECO:0000256" key="2">
    <source>
        <dbReference type="ARBA" id="ARBA00022840"/>
    </source>
</evidence>
<dbReference type="GO" id="GO:0032153">
    <property type="term" value="C:cell division site"/>
    <property type="evidence" value="ECO:0007669"/>
    <property type="project" value="TreeGrafter"/>
</dbReference>
<feature type="binding site" evidence="3">
    <location>
        <begin position="70"/>
        <end position="77"/>
    </location>
    <ligand>
        <name>ATP</name>
        <dbReference type="ChEBI" id="CHEBI:30616"/>
    </ligand>
</feature>
<evidence type="ECO:0000256" key="1">
    <source>
        <dbReference type="ARBA" id="ARBA00022741"/>
    </source>
</evidence>
<accession>A0A2U2MZ37</accession>
<keyword evidence="3" id="KW-0963">Cytoplasm</keyword>
<keyword evidence="1 3" id="KW-0547">Nucleotide-binding</keyword>
<dbReference type="Gene3D" id="3.40.50.300">
    <property type="entry name" value="P-loop containing nucleotide triphosphate hydrolases"/>
    <property type="match status" value="1"/>
</dbReference>
<dbReference type="PANTHER" id="PTHR12169:SF6">
    <property type="entry name" value="AFG1-LIKE ATPASE"/>
    <property type="match status" value="1"/>
</dbReference>
<gene>
    <name evidence="3" type="primary">zapE</name>
    <name evidence="4" type="ORF">DEM34_14000</name>
</gene>
<evidence type="ECO:0000256" key="3">
    <source>
        <dbReference type="HAMAP-Rule" id="MF_01919"/>
    </source>
</evidence>
<keyword evidence="2 3" id="KW-0067">ATP-binding</keyword>
<dbReference type="InterPro" id="IPR030870">
    <property type="entry name" value="ZapE"/>
</dbReference>
<reference evidence="4 5" key="1">
    <citation type="submission" date="2018-05" db="EMBL/GenBank/DDBJ databases">
        <title>Spiribacter halobius sp. nov., a moderately halophilic bacterium isolated from marine solar saltern.</title>
        <authorList>
            <person name="Zheng W.-S."/>
            <person name="Lu D.-C."/>
            <person name="Du Z.-J."/>
        </authorList>
    </citation>
    <scope>NUCLEOTIDE SEQUENCE [LARGE SCALE GENOMIC DNA]</scope>
    <source>
        <strain evidence="4 5">E85</strain>
    </source>
</reference>
<dbReference type="OrthoDB" id="9774491at2"/>
<keyword evidence="3" id="KW-0378">Hydrolase</keyword>
<keyword evidence="3 4" id="KW-0132">Cell division</keyword>
<dbReference type="AlphaFoldDB" id="A0A2U2MZ37"/>
<dbReference type="GO" id="GO:0016887">
    <property type="term" value="F:ATP hydrolysis activity"/>
    <property type="evidence" value="ECO:0007669"/>
    <property type="project" value="UniProtKB-UniRule"/>
</dbReference>
<name>A0A2U2MZ37_9GAMM</name>
<dbReference type="Proteomes" id="UP000245474">
    <property type="component" value="Unassembled WGS sequence"/>
</dbReference>
<comment type="function">
    <text evidence="3">Reduces the stability of FtsZ polymers in the presence of ATP.</text>
</comment>
<comment type="subcellular location">
    <subcellularLocation>
        <location evidence="3">Cytoplasm</location>
    </subcellularLocation>
</comment>
<dbReference type="GO" id="GO:0051301">
    <property type="term" value="P:cell division"/>
    <property type="evidence" value="ECO:0007669"/>
    <property type="project" value="UniProtKB-UniRule"/>
</dbReference>
<comment type="similarity">
    <text evidence="3">Belongs to the AFG1 ATPase family. ZapE subfamily.</text>
</comment>
<proteinExistence type="inferred from homology"/>
<dbReference type="SUPFAM" id="SSF52540">
    <property type="entry name" value="P-loop containing nucleoside triphosphate hydrolases"/>
    <property type="match status" value="1"/>
</dbReference>
<dbReference type="EMBL" id="QFFI01000024">
    <property type="protein sequence ID" value="PWG61999.1"/>
    <property type="molecule type" value="Genomic_DNA"/>
</dbReference>